<dbReference type="KEGG" id="cavi:CAV_1530"/>
<accession>A0A222MZK4</accession>
<dbReference type="Proteomes" id="UP000201169">
    <property type="component" value="Chromosome"/>
</dbReference>
<dbReference type="RefSeq" id="WP_094325949.1">
    <property type="nucleotide sequence ID" value="NZ_CP022347.1"/>
</dbReference>
<protein>
    <submittedName>
        <fullName evidence="1">Uncharacterized protein</fullName>
    </submittedName>
</protein>
<dbReference type="AlphaFoldDB" id="A0A222MZK4"/>
<evidence type="ECO:0000313" key="2">
    <source>
        <dbReference type="Proteomes" id="UP000201169"/>
    </source>
</evidence>
<dbReference type="EMBL" id="CP022347">
    <property type="protein sequence ID" value="ASQ31138.1"/>
    <property type="molecule type" value="Genomic_DNA"/>
</dbReference>
<proteinExistence type="predicted"/>
<sequence length="328" mass="37751">MIDTVKLHFNSSQKSYEASLREENLSYKNKAVKSLESFSVDKDGFLGEDFNKLANIPKDIKIHYNTALSVAEAGLKRFNIIAPVFSSIDVAKSFGNAYNVLSQVLDKLGMSELRSFSEEEIAKFPEAISFNENSLELDSLYDFKEYSSKQVNVKQNFIIASMFISPNSSAEQIRPYDRNILNSKLEQMNFNFDRGYSIYQKDGNINIAGVLTAFLHSHSQSFLEGETTIWGKIMGFGDESLEQRESLYKTASQPFLNPAILKPNIMSLSDEKEFLNEISRLKQENSKDDIRDNKKLKSIQEFFDEEFKKMRKQIEENAKRWHELDLRV</sequence>
<dbReference type="OrthoDB" id="5314967at2"/>
<reference evidence="1 2" key="1">
    <citation type="submission" date="2017-07" db="EMBL/GenBank/DDBJ databases">
        <title>Analysis of two Campylobacter avium genomes and identification of a novel hippuricase gene.</title>
        <authorList>
            <person name="Miller W.G."/>
            <person name="Chapman M.H."/>
            <person name="Yee E."/>
            <person name="Revez J."/>
            <person name="Bono J.L."/>
            <person name="Rossi M."/>
        </authorList>
    </citation>
    <scope>NUCLEOTIDE SEQUENCE [LARGE SCALE GENOMIC DNA]</scope>
    <source>
        <strain evidence="1 2">LMG 24591</strain>
    </source>
</reference>
<organism evidence="1 2">
    <name type="scientific">Campylobacter avium LMG 24591</name>
    <dbReference type="NCBI Taxonomy" id="522484"/>
    <lineage>
        <taxon>Bacteria</taxon>
        <taxon>Pseudomonadati</taxon>
        <taxon>Campylobacterota</taxon>
        <taxon>Epsilonproteobacteria</taxon>
        <taxon>Campylobacterales</taxon>
        <taxon>Campylobacteraceae</taxon>
        <taxon>Campylobacter</taxon>
    </lineage>
</organism>
<name>A0A222MZK4_9BACT</name>
<keyword evidence="2" id="KW-1185">Reference proteome</keyword>
<evidence type="ECO:0000313" key="1">
    <source>
        <dbReference type="EMBL" id="ASQ31138.1"/>
    </source>
</evidence>
<dbReference type="InterPro" id="IPR058078">
    <property type="entry name" value="Cj0814-like"/>
</dbReference>
<gene>
    <name evidence="1" type="ORF">CAV_1530</name>
</gene>
<dbReference type="NCBIfam" id="NF046095">
    <property type="entry name" value="flg_dep_Cj0814"/>
    <property type="match status" value="1"/>
</dbReference>